<evidence type="ECO:0000256" key="1">
    <source>
        <dbReference type="ARBA" id="ARBA00009437"/>
    </source>
</evidence>
<dbReference type="Pfam" id="PF03466">
    <property type="entry name" value="LysR_substrate"/>
    <property type="match status" value="1"/>
</dbReference>
<dbReference type="EMBL" id="CP006918">
    <property type="protein sequence ID" value="AHM80819.1"/>
    <property type="molecule type" value="Genomic_DNA"/>
</dbReference>
<sequence>MFAAALKAANPVVTLTYRLTDRETTMADFPPVASLRSFEAVARLGSVTQAAHELSVTHSAVSQHIKQLEALVGVTLFIRHGRGVRITEEGRLYALQIREALQHIADATRMVQIKPRTLEVTLATLPSFGCHWLLPRLARFQTRHPQIAVRLLTSLAVVNLQQEGIDLAIRMGQGDWEGMESRHLFADEQLVVAAPGYRGGNLPTTPQAIAASDIIFSMESWNAWCSQAGLEKPIVPAGLRLNDSNLVLEAVRLGAGVALERRSLVAGAIARGELVQLTAVTVPYPWHYWLTVSPQAENRPEVARFIAWLEEEIALWRQQISV</sequence>
<dbReference type="CDD" id="cd08432">
    <property type="entry name" value="PBP2_GcdR_TrpI_HvrB_AmpR_like"/>
    <property type="match status" value="1"/>
</dbReference>
<dbReference type="SUPFAM" id="SSF53850">
    <property type="entry name" value="Periplasmic binding protein-like II"/>
    <property type="match status" value="1"/>
</dbReference>
<dbReference type="InterPro" id="IPR005119">
    <property type="entry name" value="LysR_subst-bd"/>
</dbReference>
<evidence type="ECO:0000313" key="6">
    <source>
        <dbReference type="EMBL" id="AHM80819.1"/>
    </source>
</evidence>
<keyword evidence="4" id="KW-0804">Transcription</keyword>
<dbReference type="Pfam" id="PF00126">
    <property type="entry name" value="HTH_1"/>
    <property type="match status" value="1"/>
</dbReference>
<evidence type="ECO:0000256" key="4">
    <source>
        <dbReference type="ARBA" id="ARBA00023163"/>
    </source>
</evidence>
<accession>W8ULP8</accession>
<name>W8ULP8_KLEPN</name>
<protein>
    <submittedName>
        <fullName evidence="6">Transcriptional regulator, LysR family protein</fullName>
    </submittedName>
</protein>
<dbReference type="PROSITE" id="PS50931">
    <property type="entry name" value="HTH_LYSR"/>
    <property type="match status" value="1"/>
</dbReference>
<dbReference type="FunFam" id="1.10.10.10:FF:000001">
    <property type="entry name" value="LysR family transcriptional regulator"/>
    <property type="match status" value="1"/>
</dbReference>
<dbReference type="GO" id="GO:0003700">
    <property type="term" value="F:DNA-binding transcription factor activity"/>
    <property type="evidence" value="ECO:0007669"/>
    <property type="project" value="InterPro"/>
</dbReference>
<gene>
    <name evidence="6" type="ORF">KPNJ2_04039</name>
</gene>
<dbReference type="PRINTS" id="PR00039">
    <property type="entry name" value="HTHLYSR"/>
</dbReference>
<dbReference type="GO" id="GO:0043565">
    <property type="term" value="F:sequence-specific DNA binding"/>
    <property type="evidence" value="ECO:0007669"/>
    <property type="project" value="TreeGrafter"/>
</dbReference>
<feature type="domain" description="HTH lysR-type" evidence="5">
    <location>
        <begin position="30"/>
        <end position="87"/>
    </location>
</feature>
<dbReference type="PATRIC" id="fig|1420013.3.peg.3799"/>
<dbReference type="HOGENOM" id="CLU_039613_37_0_6"/>
<reference evidence="6 7" key="1">
    <citation type="journal article" date="2014" name="Proc. Natl. Acad. Sci. U.S.A.">
        <title>Molecular dissection of the evolution of carbapenem-resistant multilocus sequence type 258 Klebsiella pneumoniae.</title>
        <authorList>
            <person name="Deleo F.R."/>
            <person name="Chen L."/>
            <person name="Porcella S.F."/>
            <person name="Martens C.A."/>
            <person name="Kobayashi S.D."/>
            <person name="Porter A.R."/>
            <person name="Chavda K.D."/>
            <person name="Jacobs M.R."/>
            <person name="Mathema B."/>
            <person name="Olsen R.J."/>
            <person name="Bonomo R.A."/>
            <person name="Musser J.M."/>
            <person name="Kreiswirth B.N."/>
        </authorList>
    </citation>
    <scope>NUCLEOTIDE SEQUENCE [LARGE SCALE GENOMIC DNA]</scope>
    <source>
        <strain evidence="6">30684/NJST258_2</strain>
    </source>
</reference>
<dbReference type="PANTHER" id="PTHR30537">
    <property type="entry name" value="HTH-TYPE TRANSCRIPTIONAL REGULATOR"/>
    <property type="match status" value="1"/>
</dbReference>
<evidence type="ECO:0000259" key="5">
    <source>
        <dbReference type="PROSITE" id="PS50931"/>
    </source>
</evidence>
<dbReference type="GO" id="GO:0006351">
    <property type="term" value="P:DNA-templated transcription"/>
    <property type="evidence" value="ECO:0007669"/>
    <property type="project" value="TreeGrafter"/>
</dbReference>
<dbReference type="Gene3D" id="3.40.190.10">
    <property type="entry name" value="Periplasmic binding protein-like II"/>
    <property type="match status" value="2"/>
</dbReference>
<dbReference type="AlphaFoldDB" id="W8ULP8"/>
<dbReference type="SUPFAM" id="SSF46785">
    <property type="entry name" value="Winged helix' DNA-binding domain"/>
    <property type="match status" value="1"/>
</dbReference>
<evidence type="ECO:0000313" key="7">
    <source>
        <dbReference type="Proteomes" id="UP000019586"/>
    </source>
</evidence>
<comment type="similarity">
    <text evidence="1">Belongs to the LysR transcriptional regulatory family.</text>
</comment>
<proteinExistence type="inferred from homology"/>
<keyword evidence="3" id="KW-0238">DNA-binding</keyword>
<dbReference type="InterPro" id="IPR000847">
    <property type="entry name" value="LysR_HTH_N"/>
</dbReference>
<evidence type="ECO:0000256" key="2">
    <source>
        <dbReference type="ARBA" id="ARBA00023015"/>
    </source>
</evidence>
<dbReference type="InterPro" id="IPR036390">
    <property type="entry name" value="WH_DNA-bd_sf"/>
</dbReference>
<dbReference type="PANTHER" id="PTHR30537:SF79">
    <property type="entry name" value="TRANSCRIPTIONAL REGULATOR-RELATED"/>
    <property type="match status" value="1"/>
</dbReference>
<keyword evidence="2" id="KW-0805">Transcription regulation</keyword>
<organism evidence="6 7">
    <name type="scientific">Klebsiella pneumoniae 30684/NJST258_2</name>
    <dbReference type="NCBI Taxonomy" id="1420013"/>
    <lineage>
        <taxon>Bacteria</taxon>
        <taxon>Pseudomonadati</taxon>
        <taxon>Pseudomonadota</taxon>
        <taxon>Gammaproteobacteria</taxon>
        <taxon>Enterobacterales</taxon>
        <taxon>Enterobacteriaceae</taxon>
        <taxon>Klebsiella/Raoultella group</taxon>
        <taxon>Klebsiella</taxon>
        <taxon>Klebsiella pneumoniae complex</taxon>
    </lineage>
</organism>
<dbReference type="InterPro" id="IPR036388">
    <property type="entry name" value="WH-like_DNA-bd_sf"/>
</dbReference>
<evidence type="ECO:0000256" key="3">
    <source>
        <dbReference type="ARBA" id="ARBA00023125"/>
    </source>
</evidence>
<dbReference type="Proteomes" id="UP000019586">
    <property type="component" value="Chromosome"/>
</dbReference>
<dbReference type="Gene3D" id="1.10.10.10">
    <property type="entry name" value="Winged helix-like DNA-binding domain superfamily/Winged helix DNA-binding domain"/>
    <property type="match status" value="1"/>
</dbReference>
<dbReference type="KEGG" id="kps:KPNJ2_04039"/>
<dbReference type="InterPro" id="IPR058163">
    <property type="entry name" value="LysR-type_TF_proteobact-type"/>
</dbReference>